<proteinExistence type="predicted"/>
<feature type="transmembrane region" description="Helical" evidence="5">
    <location>
        <begin position="100"/>
        <end position="123"/>
    </location>
</feature>
<feature type="transmembrane region" description="Helical" evidence="5">
    <location>
        <begin position="135"/>
        <end position="156"/>
    </location>
</feature>
<evidence type="ECO:0000256" key="1">
    <source>
        <dbReference type="ARBA" id="ARBA00004141"/>
    </source>
</evidence>
<dbReference type="PANTHER" id="PTHR42718:SF10">
    <property type="entry name" value="TRANSPORTER, PUTATIVE (AFU_ORTHOLOGUE AFUA_8G06760)-RELATED"/>
    <property type="match status" value="1"/>
</dbReference>
<feature type="domain" description="Major facilitator superfamily (MFS) profile" evidence="6">
    <location>
        <begin position="11"/>
        <end position="480"/>
    </location>
</feature>
<dbReference type="PROSITE" id="PS50850">
    <property type="entry name" value="MFS"/>
    <property type="match status" value="1"/>
</dbReference>
<feature type="transmembrane region" description="Helical" evidence="5">
    <location>
        <begin position="207"/>
        <end position="225"/>
    </location>
</feature>
<feature type="transmembrane region" description="Helical" evidence="5">
    <location>
        <begin position="168"/>
        <end position="186"/>
    </location>
</feature>
<feature type="transmembrane region" description="Helical" evidence="5">
    <location>
        <begin position="409"/>
        <end position="433"/>
    </location>
</feature>
<evidence type="ECO:0000256" key="4">
    <source>
        <dbReference type="ARBA" id="ARBA00023136"/>
    </source>
</evidence>
<dbReference type="Gene3D" id="1.20.1250.20">
    <property type="entry name" value="MFS general substrate transporter like domains"/>
    <property type="match status" value="1"/>
</dbReference>
<feature type="transmembrane region" description="Helical" evidence="5">
    <location>
        <begin position="279"/>
        <end position="299"/>
    </location>
</feature>
<keyword evidence="2 5" id="KW-0812">Transmembrane</keyword>
<sequence>MGLSATRTWFVIGCVCGANVLNNFLQGGLTVALSTIQQSLDIPEPNLQWCLSAYALTFGCFLLPSGKLADVLGRRLLFVLGTAWVSILSLAAAFSHDQIAFIVLNGLMGLGAAANTPAGMGILGSQLSGPIKTTAFAAVGAAQAIGYIAGLCLGGVLCETYASWPSLFWIQSTLAAIFSIMSWFCIPPDRTADYHEAVLKRLARIDWIGAVLSTLGFAMLTFALTDAQSAPQGWATPYIPVLLVLSVVLLVGFIRWEVHREKAGAATLMPPSLFKIPNFGMILALVFCAWWGFNALTYFETVYYQLVLQLSPIQTALRILPMGIAGLGINTLAGYLISRMRPVWLIALGLAGSIAAPVIFAFVQPQYNYWWMMFWVMLFTVGPDAAYAVANIHISAAVPAQDQALAGSIFNVTTRLATALGIATSSAVATAVSNSKGGALGSSPSALLPGYHAAAWVCFATAIIALVIDVVGLRGLPILRPSPAEEELVAGVEMSRLE</sequence>
<dbReference type="SUPFAM" id="SSF103473">
    <property type="entry name" value="MFS general substrate transporter"/>
    <property type="match status" value="1"/>
</dbReference>
<evidence type="ECO:0000259" key="6">
    <source>
        <dbReference type="PROSITE" id="PS50850"/>
    </source>
</evidence>
<comment type="subcellular location">
    <subcellularLocation>
        <location evidence="1">Membrane</location>
        <topology evidence="1">Multi-pass membrane protein</topology>
    </subcellularLocation>
</comment>
<dbReference type="EMBL" id="KV423953">
    <property type="protein sequence ID" value="KZT58285.1"/>
    <property type="molecule type" value="Genomic_DNA"/>
</dbReference>
<dbReference type="FunCoup" id="A0A165GNH9">
    <property type="interactions" value="19"/>
</dbReference>
<feature type="transmembrane region" description="Helical" evidence="5">
    <location>
        <begin position="76"/>
        <end position="94"/>
    </location>
</feature>
<feature type="transmembrane region" description="Helical" evidence="5">
    <location>
        <begin position="453"/>
        <end position="473"/>
    </location>
</feature>
<dbReference type="AlphaFoldDB" id="A0A165GNH9"/>
<keyword evidence="8" id="KW-1185">Reference proteome</keyword>
<evidence type="ECO:0000256" key="5">
    <source>
        <dbReference type="SAM" id="Phobius"/>
    </source>
</evidence>
<dbReference type="InParanoid" id="A0A165GNH9"/>
<dbReference type="InterPro" id="IPR005829">
    <property type="entry name" value="Sugar_transporter_CS"/>
</dbReference>
<accession>A0A165GNH9</accession>
<feature type="transmembrane region" description="Helical" evidence="5">
    <location>
        <begin position="237"/>
        <end position="258"/>
    </location>
</feature>
<name>A0A165GNH9_9BASI</name>
<organism evidence="7 8">
    <name type="scientific">Calocera cornea HHB12733</name>
    <dbReference type="NCBI Taxonomy" id="1353952"/>
    <lineage>
        <taxon>Eukaryota</taxon>
        <taxon>Fungi</taxon>
        <taxon>Dikarya</taxon>
        <taxon>Basidiomycota</taxon>
        <taxon>Agaricomycotina</taxon>
        <taxon>Dacrymycetes</taxon>
        <taxon>Dacrymycetales</taxon>
        <taxon>Dacrymycetaceae</taxon>
        <taxon>Calocera</taxon>
    </lineage>
</organism>
<protein>
    <submittedName>
        <fullName evidence="7">MFS general substrate transporter</fullName>
    </submittedName>
</protein>
<keyword evidence="4 5" id="KW-0472">Membrane</keyword>
<feature type="transmembrane region" description="Helical" evidence="5">
    <location>
        <begin position="319"/>
        <end position="337"/>
    </location>
</feature>
<dbReference type="PROSITE" id="PS00216">
    <property type="entry name" value="SUGAR_TRANSPORT_1"/>
    <property type="match status" value="1"/>
</dbReference>
<evidence type="ECO:0000313" key="7">
    <source>
        <dbReference type="EMBL" id="KZT58285.1"/>
    </source>
</evidence>
<dbReference type="GO" id="GO:0016020">
    <property type="term" value="C:membrane"/>
    <property type="evidence" value="ECO:0007669"/>
    <property type="project" value="UniProtKB-SubCell"/>
</dbReference>
<dbReference type="PANTHER" id="PTHR42718">
    <property type="entry name" value="MAJOR FACILITATOR SUPERFAMILY MULTIDRUG TRANSPORTER MFSC"/>
    <property type="match status" value="1"/>
</dbReference>
<evidence type="ECO:0000256" key="2">
    <source>
        <dbReference type="ARBA" id="ARBA00022692"/>
    </source>
</evidence>
<feature type="transmembrane region" description="Helical" evidence="5">
    <location>
        <begin position="46"/>
        <end position="64"/>
    </location>
</feature>
<reference evidence="7 8" key="1">
    <citation type="journal article" date="2016" name="Mol. Biol. Evol.">
        <title>Comparative Genomics of Early-Diverging Mushroom-Forming Fungi Provides Insights into the Origins of Lignocellulose Decay Capabilities.</title>
        <authorList>
            <person name="Nagy L.G."/>
            <person name="Riley R."/>
            <person name="Tritt A."/>
            <person name="Adam C."/>
            <person name="Daum C."/>
            <person name="Floudas D."/>
            <person name="Sun H."/>
            <person name="Yadav J.S."/>
            <person name="Pangilinan J."/>
            <person name="Larsson K.H."/>
            <person name="Matsuura K."/>
            <person name="Barry K."/>
            <person name="Labutti K."/>
            <person name="Kuo R."/>
            <person name="Ohm R.A."/>
            <person name="Bhattacharya S.S."/>
            <person name="Shirouzu T."/>
            <person name="Yoshinaga Y."/>
            <person name="Martin F.M."/>
            <person name="Grigoriev I.V."/>
            <person name="Hibbett D.S."/>
        </authorList>
    </citation>
    <scope>NUCLEOTIDE SEQUENCE [LARGE SCALE GENOMIC DNA]</scope>
    <source>
        <strain evidence="7 8">HHB12733</strain>
    </source>
</reference>
<dbReference type="GO" id="GO:0022857">
    <property type="term" value="F:transmembrane transporter activity"/>
    <property type="evidence" value="ECO:0007669"/>
    <property type="project" value="InterPro"/>
</dbReference>
<dbReference type="Proteomes" id="UP000076842">
    <property type="component" value="Unassembled WGS sequence"/>
</dbReference>
<dbReference type="InterPro" id="IPR036259">
    <property type="entry name" value="MFS_trans_sf"/>
</dbReference>
<dbReference type="OrthoDB" id="440755at2759"/>
<evidence type="ECO:0000313" key="8">
    <source>
        <dbReference type="Proteomes" id="UP000076842"/>
    </source>
</evidence>
<keyword evidence="3 5" id="KW-1133">Transmembrane helix</keyword>
<dbReference type="STRING" id="1353952.A0A165GNH9"/>
<feature type="transmembrane region" description="Helical" evidence="5">
    <location>
        <begin position="344"/>
        <end position="363"/>
    </location>
</feature>
<dbReference type="Pfam" id="PF07690">
    <property type="entry name" value="MFS_1"/>
    <property type="match status" value="1"/>
</dbReference>
<dbReference type="InterPro" id="IPR011701">
    <property type="entry name" value="MFS"/>
</dbReference>
<dbReference type="Gene3D" id="1.20.1720.10">
    <property type="entry name" value="Multidrug resistance protein D"/>
    <property type="match status" value="1"/>
</dbReference>
<feature type="transmembrane region" description="Helical" evidence="5">
    <location>
        <begin position="369"/>
        <end position="389"/>
    </location>
</feature>
<gene>
    <name evidence="7" type="ORF">CALCODRAFT_516933</name>
</gene>
<evidence type="ECO:0000256" key="3">
    <source>
        <dbReference type="ARBA" id="ARBA00022989"/>
    </source>
</evidence>
<dbReference type="InterPro" id="IPR020846">
    <property type="entry name" value="MFS_dom"/>
</dbReference>